<protein>
    <recommendedName>
        <fullName evidence="2">Response regulatory domain-containing protein</fullName>
    </recommendedName>
</protein>
<gene>
    <name evidence="3" type="ORF">MNBD_CHLOROFLEXI01-1967</name>
</gene>
<proteinExistence type="predicted"/>
<evidence type="ECO:0000259" key="2">
    <source>
        <dbReference type="PROSITE" id="PS50110"/>
    </source>
</evidence>
<dbReference type="Pfam" id="PF00072">
    <property type="entry name" value="Response_reg"/>
    <property type="match status" value="1"/>
</dbReference>
<dbReference type="GO" id="GO:0000160">
    <property type="term" value="P:phosphorelay signal transduction system"/>
    <property type="evidence" value="ECO:0007669"/>
    <property type="project" value="InterPro"/>
</dbReference>
<name>A0A3B0VHW4_9ZZZZ</name>
<dbReference type="PANTHER" id="PTHR44591:SF3">
    <property type="entry name" value="RESPONSE REGULATORY DOMAIN-CONTAINING PROTEIN"/>
    <property type="match status" value="1"/>
</dbReference>
<dbReference type="PROSITE" id="PS50110">
    <property type="entry name" value="RESPONSE_REGULATORY"/>
    <property type="match status" value="1"/>
</dbReference>
<dbReference type="EMBL" id="UOEU01001042">
    <property type="protein sequence ID" value="VAW43178.1"/>
    <property type="molecule type" value="Genomic_DNA"/>
</dbReference>
<dbReference type="PANTHER" id="PTHR44591">
    <property type="entry name" value="STRESS RESPONSE REGULATOR PROTEIN 1"/>
    <property type="match status" value="1"/>
</dbReference>
<dbReference type="InterPro" id="IPR011006">
    <property type="entry name" value="CheY-like_superfamily"/>
</dbReference>
<sequence>MKTPQALIVEDVSDLSIIFSKAVTAAGYEATCLADGQIAQTYLANHIPDLLVLDIHLPGLRGDMLLKQVQEDTRFSKTKIIIVTADTRRGDELREDADLVLQKPVSYLQLRDLSSRLTAVMDHLHTKPFHSECN</sequence>
<dbReference type="SUPFAM" id="SSF52172">
    <property type="entry name" value="CheY-like"/>
    <property type="match status" value="1"/>
</dbReference>
<dbReference type="SMART" id="SM00448">
    <property type="entry name" value="REC"/>
    <property type="match status" value="1"/>
</dbReference>
<feature type="domain" description="Response regulatory" evidence="2">
    <location>
        <begin position="5"/>
        <end position="118"/>
    </location>
</feature>
<dbReference type="InterPro" id="IPR050595">
    <property type="entry name" value="Bact_response_regulator"/>
</dbReference>
<organism evidence="3">
    <name type="scientific">hydrothermal vent metagenome</name>
    <dbReference type="NCBI Taxonomy" id="652676"/>
    <lineage>
        <taxon>unclassified sequences</taxon>
        <taxon>metagenomes</taxon>
        <taxon>ecological metagenomes</taxon>
    </lineage>
</organism>
<evidence type="ECO:0000313" key="3">
    <source>
        <dbReference type="EMBL" id="VAW43178.1"/>
    </source>
</evidence>
<accession>A0A3B0VHW4</accession>
<dbReference type="Gene3D" id="3.40.50.2300">
    <property type="match status" value="1"/>
</dbReference>
<keyword evidence="1" id="KW-0597">Phosphoprotein</keyword>
<dbReference type="InterPro" id="IPR001789">
    <property type="entry name" value="Sig_transdc_resp-reg_receiver"/>
</dbReference>
<evidence type="ECO:0000256" key="1">
    <source>
        <dbReference type="ARBA" id="ARBA00022553"/>
    </source>
</evidence>
<reference evidence="3" key="1">
    <citation type="submission" date="2018-06" db="EMBL/GenBank/DDBJ databases">
        <authorList>
            <person name="Zhirakovskaya E."/>
        </authorList>
    </citation>
    <scope>NUCLEOTIDE SEQUENCE</scope>
</reference>
<dbReference type="AlphaFoldDB" id="A0A3B0VHW4"/>